<keyword evidence="2" id="KW-0235">DNA replication</keyword>
<dbReference type="PANTHER" id="PTHR11669:SF20">
    <property type="entry name" value="REPLICATION FACTOR C SUBUNIT 4"/>
    <property type="match status" value="1"/>
</dbReference>
<evidence type="ECO:0000256" key="3">
    <source>
        <dbReference type="ARBA" id="ARBA00022741"/>
    </source>
</evidence>
<protein>
    <recommendedName>
        <fullName evidence="6">AAA+ ATPase domain-containing protein</fullName>
    </recommendedName>
</protein>
<evidence type="ECO:0000256" key="5">
    <source>
        <dbReference type="SAM" id="MobiDB-lite"/>
    </source>
</evidence>
<dbReference type="InterPro" id="IPR027417">
    <property type="entry name" value="P-loop_NTPase"/>
</dbReference>
<feature type="compositionally biased region" description="Acidic residues" evidence="5">
    <location>
        <begin position="12"/>
        <end position="22"/>
    </location>
</feature>
<dbReference type="AlphaFoldDB" id="A0A9W7B0L9"/>
<dbReference type="EMBL" id="BRXW01000942">
    <property type="protein sequence ID" value="GMH79936.1"/>
    <property type="molecule type" value="Genomic_DNA"/>
</dbReference>
<dbReference type="InterPro" id="IPR047854">
    <property type="entry name" value="RFC_lid"/>
</dbReference>
<evidence type="ECO:0000256" key="1">
    <source>
        <dbReference type="ARBA" id="ARBA00005378"/>
    </source>
</evidence>
<comment type="caution">
    <text evidence="7">The sequence shown here is derived from an EMBL/GenBank/DDBJ whole genome shotgun (WGS) entry which is preliminary data.</text>
</comment>
<evidence type="ECO:0000259" key="6">
    <source>
        <dbReference type="SMART" id="SM00382"/>
    </source>
</evidence>
<dbReference type="SUPFAM" id="SSF48019">
    <property type="entry name" value="post-AAA+ oligomerization domain-like"/>
    <property type="match status" value="1"/>
</dbReference>
<evidence type="ECO:0000256" key="4">
    <source>
        <dbReference type="ARBA" id="ARBA00022840"/>
    </source>
</evidence>
<feature type="domain" description="AAA+ ATPase" evidence="6">
    <location>
        <begin position="68"/>
        <end position="205"/>
    </location>
</feature>
<dbReference type="GO" id="GO:0006261">
    <property type="term" value="P:DNA-templated DNA replication"/>
    <property type="evidence" value="ECO:0007669"/>
    <property type="project" value="TreeGrafter"/>
</dbReference>
<dbReference type="Gene3D" id="3.40.50.300">
    <property type="entry name" value="P-loop containing nucleotide triphosphate hydrolases"/>
    <property type="match status" value="1"/>
</dbReference>
<keyword evidence="3" id="KW-0547">Nucleotide-binding</keyword>
<dbReference type="InterPro" id="IPR008921">
    <property type="entry name" value="DNA_pol3_clamp-load_cplx_C"/>
</dbReference>
<dbReference type="GO" id="GO:0005663">
    <property type="term" value="C:DNA replication factor C complex"/>
    <property type="evidence" value="ECO:0007669"/>
    <property type="project" value="TreeGrafter"/>
</dbReference>
<evidence type="ECO:0000313" key="8">
    <source>
        <dbReference type="Proteomes" id="UP001165122"/>
    </source>
</evidence>
<dbReference type="GO" id="GO:0005524">
    <property type="term" value="F:ATP binding"/>
    <property type="evidence" value="ECO:0007669"/>
    <property type="project" value="UniProtKB-KW"/>
</dbReference>
<reference evidence="8" key="1">
    <citation type="journal article" date="2023" name="Commun. Biol.">
        <title>Genome analysis of Parmales, the sister group of diatoms, reveals the evolutionary specialization of diatoms from phago-mixotrophs to photoautotrophs.</title>
        <authorList>
            <person name="Ban H."/>
            <person name="Sato S."/>
            <person name="Yoshikawa S."/>
            <person name="Yamada K."/>
            <person name="Nakamura Y."/>
            <person name="Ichinomiya M."/>
            <person name="Sato N."/>
            <person name="Blanc-Mathieu R."/>
            <person name="Endo H."/>
            <person name="Kuwata A."/>
            <person name="Ogata H."/>
        </authorList>
    </citation>
    <scope>NUCLEOTIDE SEQUENCE [LARGE SCALE GENOMIC DNA]</scope>
    <source>
        <strain evidence="8">NIES 3700</strain>
    </source>
</reference>
<dbReference type="CDD" id="cd00009">
    <property type="entry name" value="AAA"/>
    <property type="match status" value="1"/>
</dbReference>
<dbReference type="InterPro" id="IPR050238">
    <property type="entry name" value="DNA_Rep/Repair_Clamp_Loader"/>
</dbReference>
<dbReference type="GO" id="GO:0003689">
    <property type="term" value="F:DNA clamp loader activity"/>
    <property type="evidence" value="ECO:0007669"/>
    <property type="project" value="TreeGrafter"/>
</dbReference>
<dbReference type="Pfam" id="PF08542">
    <property type="entry name" value="Rep_fac_C"/>
    <property type="match status" value="1"/>
</dbReference>
<evidence type="ECO:0000313" key="7">
    <source>
        <dbReference type="EMBL" id="GMH79936.1"/>
    </source>
</evidence>
<dbReference type="GO" id="GO:0006281">
    <property type="term" value="P:DNA repair"/>
    <property type="evidence" value="ECO:0007669"/>
    <property type="project" value="TreeGrafter"/>
</dbReference>
<dbReference type="Gene3D" id="1.10.8.60">
    <property type="match status" value="1"/>
</dbReference>
<proteinExistence type="inferred from homology"/>
<dbReference type="GO" id="GO:0005634">
    <property type="term" value="C:nucleus"/>
    <property type="evidence" value="ECO:0007669"/>
    <property type="project" value="TreeGrafter"/>
</dbReference>
<organism evidence="7 8">
    <name type="scientific">Triparma laevis f. longispina</name>
    <dbReference type="NCBI Taxonomy" id="1714387"/>
    <lineage>
        <taxon>Eukaryota</taxon>
        <taxon>Sar</taxon>
        <taxon>Stramenopiles</taxon>
        <taxon>Ochrophyta</taxon>
        <taxon>Bolidophyceae</taxon>
        <taxon>Parmales</taxon>
        <taxon>Triparmaceae</taxon>
        <taxon>Triparma</taxon>
    </lineage>
</organism>
<sequence length="363" mass="39495">MPPFPANSDDPIVLDDSVDMDLEPAPPAAVDSSSTQPWVEKYRPKSVTSVKHQNATSTSLQSAIQTNQLPHLLFYGPPGTGKTSMALALTHQLYPSSLYKGRVLEMNASDERGLSTVRNKIKTFANLTVTTPTPTDLSTHPCPPYKIIILDEADTLTKDAQSALRRVIEAHSRVTRFCLICNYVTRIITPLASRCSKFRFTPLPESAIFEKLNEIIDGEALKVDEGVIPLISKLSGGDLRSAVTTLQSASQLNGKHVTKDIVLQTSGDIPESDLQPFVSSLKSSNYDSMQQSVTDLIADGWSGQLILKGLSEMVMDSEMKDLGKAEVAVKVGEADRRLIEGGEEWLVVMDVGGCVMGGFRSEN</sequence>
<feature type="region of interest" description="Disordered" evidence="5">
    <location>
        <begin position="1"/>
        <end position="38"/>
    </location>
</feature>
<dbReference type="FunFam" id="3.40.50.300:FF:000129">
    <property type="entry name" value="Replication factor C subunit 5"/>
    <property type="match status" value="1"/>
</dbReference>
<dbReference type="PANTHER" id="PTHR11669">
    <property type="entry name" value="REPLICATION FACTOR C / DNA POLYMERASE III GAMMA-TAU SUBUNIT"/>
    <property type="match status" value="1"/>
</dbReference>
<evidence type="ECO:0000256" key="2">
    <source>
        <dbReference type="ARBA" id="ARBA00022705"/>
    </source>
</evidence>
<keyword evidence="8" id="KW-1185">Reference proteome</keyword>
<comment type="similarity">
    <text evidence="1">Belongs to the activator 1 small subunits family.</text>
</comment>
<dbReference type="SMART" id="SM00382">
    <property type="entry name" value="AAA"/>
    <property type="match status" value="1"/>
</dbReference>
<dbReference type="CDD" id="cd18140">
    <property type="entry name" value="HLD_clamp_RFC"/>
    <property type="match status" value="1"/>
</dbReference>
<gene>
    <name evidence="7" type="ORF">TrLO_g1485</name>
</gene>
<dbReference type="SUPFAM" id="SSF52540">
    <property type="entry name" value="P-loop containing nucleoside triphosphate hydrolases"/>
    <property type="match status" value="1"/>
</dbReference>
<dbReference type="Gene3D" id="1.20.272.10">
    <property type="match status" value="1"/>
</dbReference>
<dbReference type="Pfam" id="PF00004">
    <property type="entry name" value="AAA"/>
    <property type="match status" value="1"/>
</dbReference>
<dbReference type="GO" id="GO:0003677">
    <property type="term" value="F:DNA binding"/>
    <property type="evidence" value="ECO:0007669"/>
    <property type="project" value="InterPro"/>
</dbReference>
<dbReference type="InterPro" id="IPR003593">
    <property type="entry name" value="AAA+_ATPase"/>
</dbReference>
<dbReference type="OrthoDB" id="4199794at2759"/>
<accession>A0A9W7B0L9</accession>
<dbReference type="InterPro" id="IPR003959">
    <property type="entry name" value="ATPase_AAA_core"/>
</dbReference>
<name>A0A9W7B0L9_9STRA</name>
<dbReference type="GO" id="GO:0016887">
    <property type="term" value="F:ATP hydrolysis activity"/>
    <property type="evidence" value="ECO:0007669"/>
    <property type="project" value="InterPro"/>
</dbReference>
<dbReference type="InterPro" id="IPR013748">
    <property type="entry name" value="Rep_factorC_C"/>
</dbReference>
<keyword evidence="4" id="KW-0067">ATP-binding</keyword>
<dbReference type="Proteomes" id="UP001165122">
    <property type="component" value="Unassembled WGS sequence"/>
</dbReference>